<dbReference type="GO" id="GO:0016020">
    <property type="term" value="C:membrane"/>
    <property type="evidence" value="ECO:0007669"/>
    <property type="project" value="InterPro"/>
</dbReference>
<proteinExistence type="predicted"/>
<feature type="transmembrane region" description="Helical" evidence="1">
    <location>
        <begin position="89"/>
        <end position="108"/>
    </location>
</feature>
<organism evidence="2 3">
    <name type="scientific">Sodiomyces alkalinus (strain CBS 110278 / VKM F-3762 / F11)</name>
    <name type="common">Alkaliphilic filamentous fungus</name>
    <dbReference type="NCBI Taxonomy" id="1314773"/>
    <lineage>
        <taxon>Eukaryota</taxon>
        <taxon>Fungi</taxon>
        <taxon>Dikarya</taxon>
        <taxon>Ascomycota</taxon>
        <taxon>Pezizomycotina</taxon>
        <taxon>Sordariomycetes</taxon>
        <taxon>Hypocreomycetidae</taxon>
        <taxon>Glomerellales</taxon>
        <taxon>Plectosphaerellaceae</taxon>
        <taxon>Sodiomyces</taxon>
    </lineage>
</organism>
<dbReference type="EMBL" id="ML119057">
    <property type="protein sequence ID" value="ROT37546.1"/>
    <property type="molecule type" value="Genomic_DNA"/>
</dbReference>
<dbReference type="RefSeq" id="XP_028465352.1">
    <property type="nucleotide sequence ID" value="XM_028607195.1"/>
</dbReference>
<dbReference type="OrthoDB" id="2279611at2759"/>
<accession>A0A3N2PTB0</accession>
<dbReference type="InterPro" id="IPR008952">
    <property type="entry name" value="Tetraspanin_EC2_sf"/>
</dbReference>
<feature type="transmembrane region" description="Helical" evidence="1">
    <location>
        <begin position="181"/>
        <end position="203"/>
    </location>
</feature>
<keyword evidence="1" id="KW-0812">Transmembrane</keyword>
<protein>
    <submittedName>
        <fullName evidence="2">Tetraspanin</fullName>
    </submittedName>
</protein>
<keyword evidence="3" id="KW-1185">Reference proteome</keyword>
<evidence type="ECO:0000313" key="2">
    <source>
        <dbReference type="EMBL" id="ROT37546.1"/>
    </source>
</evidence>
<evidence type="ECO:0000256" key="1">
    <source>
        <dbReference type="SAM" id="Phobius"/>
    </source>
</evidence>
<gene>
    <name evidence="2" type="ORF">SODALDRAFT_199613</name>
</gene>
<name>A0A3N2PTB0_SODAK</name>
<dbReference type="Proteomes" id="UP000272025">
    <property type="component" value="Unassembled WGS sequence"/>
</dbReference>
<dbReference type="AlphaFoldDB" id="A0A3N2PTB0"/>
<dbReference type="STRING" id="1314773.A0A3N2PTB0"/>
<dbReference type="GeneID" id="39575673"/>
<keyword evidence="1" id="KW-1133">Transmembrane helix</keyword>
<reference evidence="2 3" key="1">
    <citation type="journal article" date="2018" name="Mol. Ecol.">
        <title>The obligate alkalophilic soda-lake fungus Sodiomyces alkalinus has shifted to a protein diet.</title>
        <authorList>
            <person name="Grum-Grzhimaylo A.A."/>
            <person name="Falkoski D.L."/>
            <person name="van den Heuvel J."/>
            <person name="Valero-Jimenez C.A."/>
            <person name="Min B."/>
            <person name="Choi I.G."/>
            <person name="Lipzen A."/>
            <person name="Daum C.G."/>
            <person name="Aanen D.K."/>
            <person name="Tsang A."/>
            <person name="Henrissat B."/>
            <person name="Bilanenko E.N."/>
            <person name="de Vries R.P."/>
            <person name="van Kan J.A.L."/>
            <person name="Grigoriev I.V."/>
            <person name="Debets A.J.M."/>
        </authorList>
    </citation>
    <scope>NUCLEOTIDE SEQUENCE [LARGE SCALE GENOMIC DNA]</scope>
    <source>
        <strain evidence="2 3">F11</strain>
    </source>
</reference>
<feature type="transmembrane region" description="Helical" evidence="1">
    <location>
        <begin position="58"/>
        <end position="77"/>
    </location>
</feature>
<dbReference type="SUPFAM" id="SSF48652">
    <property type="entry name" value="Tetraspanin"/>
    <property type="match status" value="1"/>
</dbReference>
<evidence type="ECO:0000313" key="3">
    <source>
        <dbReference type="Proteomes" id="UP000272025"/>
    </source>
</evidence>
<sequence>MVNKILLTFVAADVLFLATGAVTLGFSLIARQDMTEDATNGREAVRQLIYQNFPFEAGVVNAVFIFVAFVLTLPGIITPTRGWLKLSGFLVVFCALFTLCIGVFLWILTLRMQDRFLGIWTDQNDTVRSLMQTSFECCGYFNSTTPAFITDDICPSPAAAALMRGCVGPVTSFANIFLDDIFTAVFGMVGVDALLIVCTTILLKDRRERERFRHIDEKSGYLRI</sequence>
<keyword evidence="1" id="KW-0472">Membrane</keyword>